<dbReference type="SUPFAM" id="SSF53448">
    <property type="entry name" value="Nucleotide-diphospho-sugar transferases"/>
    <property type="match status" value="1"/>
</dbReference>
<evidence type="ECO:0000256" key="3">
    <source>
        <dbReference type="ARBA" id="ARBA00012461"/>
    </source>
</evidence>
<dbReference type="RefSeq" id="WP_173222153.1">
    <property type="nucleotide sequence ID" value="NZ_CP048104.1"/>
</dbReference>
<feature type="domain" description="Nucleotidyl transferase" evidence="12">
    <location>
        <begin position="2"/>
        <end position="232"/>
    </location>
</feature>
<reference evidence="13 14" key="1">
    <citation type="submission" date="2020-01" db="EMBL/GenBank/DDBJ databases">
        <authorList>
            <person name="Gulvik C.A."/>
            <person name="Batra D.G."/>
        </authorList>
    </citation>
    <scope>NUCLEOTIDE SEQUENCE [LARGE SCALE GENOMIC DNA]</scope>
    <source>
        <strain evidence="13 14">W9323</strain>
    </source>
</reference>
<evidence type="ECO:0000256" key="8">
    <source>
        <dbReference type="ARBA" id="ARBA00022842"/>
    </source>
</evidence>
<comment type="catalytic activity">
    <reaction evidence="11">
        <text>dTTP + alpha-D-glucose 1-phosphate + H(+) = dTDP-alpha-D-glucose + diphosphate</text>
        <dbReference type="Rhea" id="RHEA:15225"/>
        <dbReference type="ChEBI" id="CHEBI:15378"/>
        <dbReference type="ChEBI" id="CHEBI:33019"/>
        <dbReference type="ChEBI" id="CHEBI:37568"/>
        <dbReference type="ChEBI" id="CHEBI:57477"/>
        <dbReference type="ChEBI" id="CHEBI:58601"/>
        <dbReference type="EC" id="2.7.7.24"/>
    </reaction>
</comment>
<dbReference type="Pfam" id="PF00483">
    <property type="entry name" value="NTP_transferase"/>
    <property type="match status" value="1"/>
</dbReference>
<evidence type="ECO:0000256" key="1">
    <source>
        <dbReference type="ARBA" id="ARBA00001946"/>
    </source>
</evidence>
<evidence type="ECO:0000256" key="7">
    <source>
        <dbReference type="ARBA" id="ARBA00022723"/>
    </source>
</evidence>
<dbReference type="Gene3D" id="3.90.550.10">
    <property type="entry name" value="Spore Coat Polysaccharide Biosynthesis Protein SpsA, Chain A"/>
    <property type="match status" value="1"/>
</dbReference>
<dbReference type="InterPro" id="IPR005907">
    <property type="entry name" value="G1P_thy_trans_s"/>
</dbReference>
<evidence type="ECO:0000259" key="12">
    <source>
        <dbReference type="Pfam" id="PF00483"/>
    </source>
</evidence>
<dbReference type="InterPro" id="IPR029044">
    <property type="entry name" value="Nucleotide-diphossugar_trans"/>
</dbReference>
<evidence type="ECO:0000256" key="6">
    <source>
        <dbReference type="ARBA" id="ARBA00022695"/>
    </source>
</evidence>
<dbReference type="AlphaFoldDB" id="A0A7D4BFL4"/>
<dbReference type="KEGG" id="kpul:GXN76_08165"/>
<evidence type="ECO:0000256" key="10">
    <source>
        <dbReference type="ARBA" id="ARBA00032598"/>
    </source>
</evidence>
<dbReference type="PANTHER" id="PTHR43532">
    <property type="entry name" value="GLUCOSE-1-PHOSPHATE THYMIDYLYLTRANSFERASE"/>
    <property type="match status" value="1"/>
</dbReference>
<keyword evidence="6" id="KW-0548">Nucleotidyltransferase</keyword>
<dbReference type="GO" id="GO:0008879">
    <property type="term" value="F:glucose-1-phosphate thymidylyltransferase activity"/>
    <property type="evidence" value="ECO:0007669"/>
    <property type="project" value="UniProtKB-EC"/>
</dbReference>
<evidence type="ECO:0000256" key="4">
    <source>
        <dbReference type="ARBA" id="ARBA00017654"/>
    </source>
</evidence>
<dbReference type="GO" id="GO:0046872">
    <property type="term" value="F:metal ion binding"/>
    <property type="evidence" value="ECO:0007669"/>
    <property type="project" value="UniProtKB-KW"/>
</dbReference>
<proteinExistence type="inferred from homology"/>
<dbReference type="EC" id="2.7.7.24" evidence="3"/>
<name>A0A7D4BFL4_9BACL</name>
<organism evidence="13 14">
    <name type="scientific">Kroppenstedtia pulmonis</name>
    <dbReference type="NCBI Taxonomy" id="1380685"/>
    <lineage>
        <taxon>Bacteria</taxon>
        <taxon>Bacillati</taxon>
        <taxon>Bacillota</taxon>
        <taxon>Bacilli</taxon>
        <taxon>Bacillales</taxon>
        <taxon>Thermoactinomycetaceae</taxon>
        <taxon>Kroppenstedtia</taxon>
    </lineage>
</organism>
<evidence type="ECO:0000256" key="9">
    <source>
        <dbReference type="ARBA" id="ARBA00032492"/>
    </source>
</evidence>
<evidence type="ECO:0000313" key="14">
    <source>
        <dbReference type="Proteomes" id="UP000503088"/>
    </source>
</evidence>
<protein>
    <recommendedName>
        <fullName evidence="4">Glucose-1-phosphate thymidylyltransferase</fullName>
        <ecNumber evidence="3">2.7.7.24</ecNumber>
    </recommendedName>
    <alternativeName>
        <fullName evidence="10">dTDP-glucose pyrophosphorylase</fullName>
    </alternativeName>
    <alternativeName>
        <fullName evidence="9">dTDP-glucose synthase</fullName>
    </alternativeName>
</protein>
<evidence type="ECO:0000256" key="2">
    <source>
        <dbReference type="ARBA" id="ARBA00010480"/>
    </source>
</evidence>
<dbReference type="EMBL" id="CP048104">
    <property type="protein sequence ID" value="QKG84452.1"/>
    <property type="molecule type" value="Genomic_DNA"/>
</dbReference>
<keyword evidence="5 13" id="KW-0808">Transferase</keyword>
<evidence type="ECO:0000313" key="13">
    <source>
        <dbReference type="EMBL" id="QKG84452.1"/>
    </source>
</evidence>
<keyword evidence="14" id="KW-1185">Reference proteome</keyword>
<dbReference type="PANTHER" id="PTHR43532:SF1">
    <property type="entry name" value="GLUCOSE-1-PHOSPHATE THYMIDYLYLTRANSFERASE 1"/>
    <property type="match status" value="1"/>
</dbReference>
<comment type="similarity">
    <text evidence="2">Belongs to the glucose-1-phosphate thymidylyltransferase family.</text>
</comment>
<accession>A0A7D4BFL4</accession>
<keyword evidence="7" id="KW-0479">Metal-binding</keyword>
<dbReference type="Proteomes" id="UP000503088">
    <property type="component" value="Chromosome"/>
</dbReference>
<keyword evidence="8" id="KW-0460">Magnesium</keyword>
<dbReference type="InterPro" id="IPR005835">
    <property type="entry name" value="NTP_transferase_dom"/>
</dbReference>
<evidence type="ECO:0000256" key="5">
    <source>
        <dbReference type="ARBA" id="ARBA00022679"/>
    </source>
</evidence>
<evidence type="ECO:0000256" key="11">
    <source>
        <dbReference type="ARBA" id="ARBA00049336"/>
    </source>
</evidence>
<gene>
    <name evidence="13" type="ORF">GXN76_08165</name>
</gene>
<sequence>MKGVILAGGTGSRLYPLTKVTNKHLLPVGRYPMIYHPISKLVECGIREILVVTGLEHMGDVVRLLGSGADFQARFSYKVQDRPGGIAQALQLAADFAKGDPLLVILGDNVFSDSLKPFMKSFLQQGSGAKLLLKKVDQPERFGVAEIEGNKITGIEEKPKYPKSSYCVTGIYMYDPSVFSYITQLSPSARGELEITDVNNLYIQNSILTFDLLQGWWSDAGTPSSLLRANQLASDIILTFPQESGG</sequence>
<comment type="cofactor">
    <cofactor evidence="1">
        <name>Mg(2+)</name>
        <dbReference type="ChEBI" id="CHEBI:18420"/>
    </cofactor>
</comment>